<feature type="compositionally biased region" description="Low complexity" evidence="1">
    <location>
        <begin position="155"/>
        <end position="171"/>
    </location>
</feature>
<feature type="compositionally biased region" description="Basic and acidic residues" evidence="1">
    <location>
        <begin position="1096"/>
        <end position="1112"/>
    </location>
</feature>
<dbReference type="InterPro" id="IPR039930">
    <property type="entry name" value="RALGAPB"/>
</dbReference>
<dbReference type="PANTHER" id="PTHR21344">
    <property type="entry name" value="RAL GTPASE-ACTIVATING PROTEIN SUBUNIT BETA"/>
    <property type="match status" value="1"/>
</dbReference>
<feature type="region of interest" description="Disordered" evidence="1">
    <location>
        <begin position="1423"/>
        <end position="1467"/>
    </location>
</feature>
<name>A0A9W8AL08_9FUNG</name>
<feature type="region of interest" description="Disordered" evidence="1">
    <location>
        <begin position="601"/>
        <end position="711"/>
    </location>
</feature>
<comment type="caution">
    <text evidence="3">The sequence shown here is derived from an EMBL/GenBank/DDBJ whole genome shotgun (WGS) entry which is preliminary data.</text>
</comment>
<evidence type="ECO:0000259" key="2">
    <source>
        <dbReference type="Pfam" id="PF20412"/>
    </source>
</evidence>
<dbReference type="InterPro" id="IPR046859">
    <property type="entry name" value="RGPA/RALGAPB_N"/>
</dbReference>
<dbReference type="GO" id="GO:0005096">
    <property type="term" value="F:GTPase activator activity"/>
    <property type="evidence" value="ECO:0007669"/>
    <property type="project" value="InterPro"/>
</dbReference>
<accession>A0A9W8AL08</accession>
<sequence>MFLEWIKKLHILTLPEEGDLLATFPLRTRRALLLEIVPVLSDPEASQVTLPTIRHVWWVMVILGQAFEMPVEDLELTESVINLYQQWLLDPQQRPLAFRNEATPEDEQKLYQKIFLHMSMIFEPPVRRGGTTLAEPGNAGTSSASIISSCSSASATANSSSNNGVGNTVGSSRRRGGPRTPVGHTSTLPDTIIPGKIRATDPDSNYVELCKHAIQVLTTAGRTVAVRWSEDTWRVLLKVLLGVADYMLTSHDVDDSHTHRIARPIPADILAHPGLPVAEWGRVDLRRLARIGSELAEHLVRILYELWLRSKIEDDEAWKVMSQCFQSWSHHTDLALEWNAIALGLTKRVLRIMYHDRPGIGTGRVNIAFKGYHVKLDLPPKFTYYAWTKVLSLVIDPAQLAPASFGIVMDGISDLVDQMLAVGNLPETSEAKQGSPPDLLYPPSVNTMLNMFGPWLFAAARVGSANAASPYALTSPIGGRATAGRCQAYLDLIRIFTTPQVNGETPNHHDLMRFYQLLRDGLVRDECLQAITLHGGALFVSGLPGIHVLVPEYLAAVKRIIPTLAPDFRLVAGVGLSPLRLAAFRILSSVVSLPSHFAHLPLNSSVRPPTPRASPANGSARPTAPVCHQSVLPNLAQPDHPGTLTPPKGSQSSRNPLSPIRATVGQSSPSRVARLRESVLGDGSARSSKSREDSGASQRSSGTKIEPRITRLSPDDRREIIARWVREAYATEMDRVGLSFGILKVQMAELLLTAFAYEANNDNLRYLTRTLILLVSTDVVQTPEVVKVACRVIQMTILGEDPSPQNLSISLTFLDRIADLLPQSITETDWMMDFTNSLYTTLNRLTQNAFVTWDTIQLIIQTIDILQRWATSGFWLPRYPDNWKRLNVLFQTLLHWTPQGDPTLQRILPTPHLTAVAAGSRPSEEVNHTSIGEEMAQLFTSFSSARAAQDGIHDPHHHCPLGANFTPLDYVRTMASYALGRIVYRISQATVYNKPDLTPLELADLRVIREQLAPTMRGPVDPAKPTLKALPRVRMFYSENSVVCMMQNVRELEPTDANDSGDPYRYGSWVVATTRNLTGKMSWRMLNAGQLPLHSTPDHPDESVSKEPDGRQNRHATPPSKATHPPVMPRTRAPAPETCKQQPMPATFPLRVSLDEAEAGLLHSIDTVLTAPDPFSQAEGANPDVRKGAEVYPTAREIRPDAIRIALTQLGYMSFHPTPGLIPLSLTQALVNDIEALDALTEKALVNCTVLYSPTEDLQLAAAISPTTPVSPTFIKYWRALGWCVSFQCYTGHINPALTTGPDRALVYQDDQVEIHYYVPQLTACCQGFQRAPSPAPDDPNPPVGISGLPELLPKGKATPAVRPHDPSDVTTYSLQQAFATFDQSLRGSLTTLVWVDKPLVHKPRDLVTRLIKNHHLLYLEMNGQRPPSGSEGSGGGDWQTFHEPAPAASTIPGGNQVPQRPVHVRQSSHPAHQAYRPWLPVPVYIVLNPVPQTRGQFLRITTVIVNPDQPNPRMHRWVANLEKQFSYLSEGFIVPYDVVSRWIRWILIHVEQADMMFREGYRHVAVARRIAIENIGRHHRATESTMSDVLESFFDN</sequence>
<feature type="domain" description="Ral GTPase-activating protein subunit alpha/beta N-terminal" evidence="2">
    <location>
        <begin position="206"/>
        <end position="355"/>
    </location>
</feature>
<evidence type="ECO:0000313" key="3">
    <source>
        <dbReference type="EMBL" id="KAJ1930207.1"/>
    </source>
</evidence>
<feature type="region of interest" description="Disordered" evidence="1">
    <location>
        <begin position="155"/>
        <end position="196"/>
    </location>
</feature>
<keyword evidence="4" id="KW-1185">Reference proteome</keyword>
<organism evidence="3 4">
    <name type="scientific">Tieghemiomyces parasiticus</name>
    <dbReference type="NCBI Taxonomy" id="78921"/>
    <lineage>
        <taxon>Eukaryota</taxon>
        <taxon>Fungi</taxon>
        <taxon>Fungi incertae sedis</taxon>
        <taxon>Zoopagomycota</taxon>
        <taxon>Kickxellomycotina</taxon>
        <taxon>Dimargaritomycetes</taxon>
        <taxon>Dimargaritales</taxon>
        <taxon>Dimargaritaceae</taxon>
        <taxon>Tieghemiomyces</taxon>
    </lineage>
</organism>
<proteinExistence type="predicted"/>
<dbReference type="Proteomes" id="UP001150569">
    <property type="component" value="Unassembled WGS sequence"/>
</dbReference>
<feature type="region of interest" description="Disordered" evidence="1">
    <location>
        <begin position="1090"/>
        <end position="1143"/>
    </location>
</feature>
<dbReference type="PANTHER" id="PTHR21344:SF1">
    <property type="entry name" value="RAL GTPASE-ACTIVATING PROTEIN SUBUNIT BETA"/>
    <property type="match status" value="1"/>
</dbReference>
<dbReference type="OrthoDB" id="1749473at2759"/>
<evidence type="ECO:0000256" key="1">
    <source>
        <dbReference type="SAM" id="MobiDB-lite"/>
    </source>
</evidence>
<dbReference type="Pfam" id="PF20412">
    <property type="entry name" value="RALGAPB_N"/>
    <property type="match status" value="1"/>
</dbReference>
<reference evidence="3" key="1">
    <citation type="submission" date="2022-07" db="EMBL/GenBank/DDBJ databases">
        <title>Phylogenomic reconstructions and comparative analyses of Kickxellomycotina fungi.</title>
        <authorList>
            <person name="Reynolds N.K."/>
            <person name="Stajich J.E."/>
            <person name="Barry K."/>
            <person name="Grigoriev I.V."/>
            <person name="Crous P."/>
            <person name="Smith M.E."/>
        </authorList>
    </citation>
    <scope>NUCLEOTIDE SEQUENCE</scope>
    <source>
        <strain evidence="3">RSA 861</strain>
    </source>
</reference>
<dbReference type="EMBL" id="JANBPT010000013">
    <property type="protein sequence ID" value="KAJ1930207.1"/>
    <property type="molecule type" value="Genomic_DNA"/>
</dbReference>
<gene>
    <name evidence="3" type="ORF">IWQ60_000532</name>
</gene>
<protein>
    <recommendedName>
        <fullName evidence="2">Ral GTPase-activating protein subunit alpha/beta N-terminal domain-containing protein</fullName>
    </recommendedName>
</protein>
<evidence type="ECO:0000313" key="4">
    <source>
        <dbReference type="Proteomes" id="UP001150569"/>
    </source>
</evidence>